<evidence type="ECO:0000259" key="7">
    <source>
        <dbReference type="Pfam" id="PF01551"/>
    </source>
</evidence>
<feature type="domain" description="M23ase beta-sheet core" evidence="7">
    <location>
        <begin position="196"/>
        <end position="290"/>
    </location>
</feature>
<dbReference type="InterPro" id="IPR050570">
    <property type="entry name" value="Cell_wall_metabolism_enzyme"/>
</dbReference>
<keyword evidence="4" id="KW-0378">Hydrolase</keyword>
<proteinExistence type="predicted"/>
<evidence type="ECO:0000256" key="1">
    <source>
        <dbReference type="ARBA" id="ARBA00001947"/>
    </source>
</evidence>
<keyword evidence="6" id="KW-0482">Metalloprotease</keyword>
<dbReference type="PANTHER" id="PTHR21666:SF288">
    <property type="entry name" value="CELL DIVISION PROTEIN YTFB"/>
    <property type="match status" value="1"/>
</dbReference>
<dbReference type="PANTHER" id="PTHR21666">
    <property type="entry name" value="PEPTIDASE-RELATED"/>
    <property type="match status" value="1"/>
</dbReference>
<dbReference type="GO" id="GO:0006508">
    <property type="term" value="P:proteolysis"/>
    <property type="evidence" value="ECO:0007669"/>
    <property type="project" value="UniProtKB-KW"/>
</dbReference>
<dbReference type="GO" id="GO:0004222">
    <property type="term" value="F:metalloendopeptidase activity"/>
    <property type="evidence" value="ECO:0007669"/>
    <property type="project" value="TreeGrafter"/>
</dbReference>
<gene>
    <name evidence="8" type="ORF">AVDCRST_MAG89-3768</name>
</gene>
<keyword evidence="2" id="KW-0645">Protease</keyword>
<keyword evidence="5" id="KW-0862">Zinc</keyword>
<dbReference type="InterPro" id="IPR016047">
    <property type="entry name" value="M23ase_b-sheet_dom"/>
</dbReference>
<dbReference type="Gene3D" id="3.10.450.350">
    <property type="match status" value="1"/>
</dbReference>
<dbReference type="SUPFAM" id="SSF51261">
    <property type="entry name" value="Duplicated hybrid motif"/>
    <property type="match status" value="1"/>
</dbReference>
<accession>A0A6J4MK43</accession>
<evidence type="ECO:0000256" key="4">
    <source>
        <dbReference type="ARBA" id="ARBA00022801"/>
    </source>
</evidence>
<evidence type="ECO:0000256" key="6">
    <source>
        <dbReference type="ARBA" id="ARBA00023049"/>
    </source>
</evidence>
<evidence type="ECO:0000256" key="3">
    <source>
        <dbReference type="ARBA" id="ARBA00022723"/>
    </source>
</evidence>
<organism evidence="8">
    <name type="scientific">uncultured Gemmatimonadota bacterium</name>
    <dbReference type="NCBI Taxonomy" id="203437"/>
    <lineage>
        <taxon>Bacteria</taxon>
        <taxon>Pseudomonadati</taxon>
        <taxon>Gemmatimonadota</taxon>
        <taxon>environmental samples</taxon>
    </lineage>
</organism>
<dbReference type="CDD" id="cd12797">
    <property type="entry name" value="M23_peptidase"/>
    <property type="match status" value="1"/>
</dbReference>
<keyword evidence="3" id="KW-0479">Metal-binding</keyword>
<reference evidence="8" key="1">
    <citation type="submission" date="2020-02" db="EMBL/GenBank/DDBJ databases">
        <authorList>
            <person name="Meier V. D."/>
        </authorList>
    </citation>
    <scope>NUCLEOTIDE SEQUENCE</scope>
    <source>
        <strain evidence="8">AVDCRST_MAG89</strain>
    </source>
</reference>
<dbReference type="Pfam" id="PF01551">
    <property type="entry name" value="Peptidase_M23"/>
    <property type="match status" value="1"/>
</dbReference>
<dbReference type="Gene3D" id="2.70.70.10">
    <property type="entry name" value="Glucose Permease (Domain IIA)"/>
    <property type="match status" value="1"/>
</dbReference>
<protein>
    <submittedName>
        <fullName evidence="8">Phage tail tape measure protein</fullName>
    </submittedName>
</protein>
<evidence type="ECO:0000256" key="2">
    <source>
        <dbReference type="ARBA" id="ARBA00022670"/>
    </source>
</evidence>
<name>A0A6J4MK43_9BACT</name>
<dbReference type="EMBL" id="CADCTV010000790">
    <property type="protein sequence ID" value="CAA9361471.1"/>
    <property type="molecule type" value="Genomic_DNA"/>
</dbReference>
<dbReference type="AlphaFoldDB" id="A0A6J4MK43"/>
<sequence>MTAFRSPPRGIRPPGLATAVIAAVVLAVTSAVALAGPDDVPADAVRLPSARAIPVSIDTLLIGGFARGSFRDALRVIASDLTDAEREMVGRHLDKIFVPVLRERELETGGRLKVAYERVKRPDGSTRSIQVLAAQAAVGGGLHTVFLYETAKTPGYYDDGGQSLDATPWSGPLDVLRVTSPFRMNRMHPILNRVLPHTGIDYAARYGAPVRATADGSVSFAAARGGYGNVVEVQHPNGYATRYAHLSAVAVRPWQPVRQGDVVGYVGASGLATGPHLHYEVRRKGQPVDPEIATQFQTATEQVGYDAQWRTERRVLARLLARTPTVVRK</sequence>
<dbReference type="InterPro" id="IPR011055">
    <property type="entry name" value="Dup_hybrid_motif"/>
</dbReference>
<comment type="cofactor">
    <cofactor evidence="1">
        <name>Zn(2+)</name>
        <dbReference type="ChEBI" id="CHEBI:29105"/>
    </cofactor>
</comment>
<evidence type="ECO:0000313" key="8">
    <source>
        <dbReference type="EMBL" id="CAA9361471.1"/>
    </source>
</evidence>
<dbReference type="GO" id="GO:0046872">
    <property type="term" value="F:metal ion binding"/>
    <property type="evidence" value="ECO:0007669"/>
    <property type="project" value="UniProtKB-KW"/>
</dbReference>
<evidence type="ECO:0000256" key="5">
    <source>
        <dbReference type="ARBA" id="ARBA00022833"/>
    </source>
</evidence>